<feature type="domain" description="Calponin-homology (CH)" evidence="10">
    <location>
        <begin position="26"/>
        <end position="128"/>
    </location>
</feature>
<dbReference type="FunFam" id="3.40.850.10:FF:000044">
    <property type="entry name" value="p-loop containing nucleoside triphosphate hydrolases superfamily protein"/>
    <property type="match status" value="1"/>
</dbReference>
<dbReference type="Pfam" id="PF00307">
    <property type="entry name" value="CH"/>
    <property type="match status" value="1"/>
</dbReference>
<feature type="coiled-coil region" evidence="8">
    <location>
        <begin position="830"/>
        <end position="864"/>
    </location>
</feature>
<feature type="compositionally biased region" description="Low complexity" evidence="9">
    <location>
        <begin position="915"/>
        <end position="924"/>
    </location>
</feature>
<protein>
    <submittedName>
        <fullName evidence="13">Kinesin-like protein KIN-14D</fullName>
    </submittedName>
</protein>
<dbReference type="PROSITE" id="PS50021">
    <property type="entry name" value="CH"/>
    <property type="match status" value="1"/>
</dbReference>
<dbReference type="GO" id="GO:0005874">
    <property type="term" value="C:microtubule"/>
    <property type="evidence" value="ECO:0007669"/>
    <property type="project" value="UniProtKB-KW"/>
</dbReference>
<dbReference type="PROSITE" id="PS50067">
    <property type="entry name" value="KINESIN_MOTOR_2"/>
    <property type="match status" value="1"/>
</dbReference>
<feature type="coiled-coil region" evidence="8">
    <location>
        <begin position="342"/>
        <end position="401"/>
    </location>
</feature>
<dbReference type="Gene3D" id="1.10.418.10">
    <property type="entry name" value="Calponin-like domain"/>
    <property type="match status" value="1"/>
</dbReference>
<proteinExistence type="inferred from homology"/>
<evidence type="ECO:0000313" key="13">
    <source>
        <dbReference type="RefSeq" id="XP_052114211.1"/>
    </source>
</evidence>
<dbReference type="KEGG" id="adu:107478782"/>
<dbReference type="GO" id="GO:0008017">
    <property type="term" value="F:microtubule binding"/>
    <property type="evidence" value="ECO:0007669"/>
    <property type="project" value="InterPro"/>
</dbReference>
<evidence type="ECO:0000256" key="1">
    <source>
        <dbReference type="ARBA" id="ARBA00010899"/>
    </source>
</evidence>
<gene>
    <name evidence="13" type="primary">LOC107478782</name>
</gene>
<dbReference type="PRINTS" id="PR00380">
    <property type="entry name" value="KINESINHEAVY"/>
</dbReference>
<keyword evidence="3 7" id="KW-0547">Nucleotide-binding</keyword>
<evidence type="ECO:0000259" key="10">
    <source>
        <dbReference type="PROSITE" id="PS50021"/>
    </source>
</evidence>
<dbReference type="SMART" id="SM00129">
    <property type="entry name" value="KISc"/>
    <property type="match status" value="1"/>
</dbReference>
<evidence type="ECO:0000256" key="4">
    <source>
        <dbReference type="ARBA" id="ARBA00022840"/>
    </source>
</evidence>
<feature type="region of interest" description="Disordered" evidence="9">
    <location>
        <begin position="140"/>
        <end position="178"/>
    </location>
</feature>
<evidence type="ECO:0000259" key="11">
    <source>
        <dbReference type="PROSITE" id="PS50067"/>
    </source>
</evidence>
<dbReference type="InterPro" id="IPR027417">
    <property type="entry name" value="P-loop_NTPase"/>
</dbReference>
<evidence type="ECO:0000256" key="3">
    <source>
        <dbReference type="ARBA" id="ARBA00022741"/>
    </source>
</evidence>
<dbReference type="SMART" id="SM00033">
    <property type="entry name" value="CH"/>
    <property type="match status" value="1"/>
</dbReference>
<comment type="similarity">
    <text evidence="1">Belongs to the TRAFAC class myosin-kinesin ATPase superfamily. Kinesin family. KIN-14 subfamily.</text>
</comment>
<dbReference type="SUPFAM" id="SSF47576">
    <property type="entry name" value="Calponin-homology domain, CH-domain"/>
    <property type="match status" value="1"/>
</dbReference>
<dbReference type="Pfam" id="PF00225">
    <property type="entry name" value="Kinesin"/>
    <property type="match status" value="1"/>
</dbReference>
<dbReference type="SUPFAM" id="SSF52540">
    <property type="entry name" value="P-loop containing nucleoside triphosphate hydrolases"/>
    <property type="match status" value="1"/>
</dbReference>
<dbReference type="Gene3D" id="3.40.850.10">
    <property type="entry name" value="Kinesin motor domain"/>
    <property type="match status" value="1"/>
</dbReference>
<evidence type="ECO:0000313" key="12">
    <source>
        <dbReference type="Proteomes" id="UP000515211"/>
    </source>
</evidence>
<evidence type="ECO:0000256" key="2">
    <source>
        <dbReference type="ARBA" id="ARBA00022701"/>
    </source>
</evidence>
<dbReference type="PANTHER" id="PTHR47972:SF17">
    <property type="entry name" value="KINESIN MOTOR CATALYTIC DOMAIN PROTEIN"/>
    <property type="match status" value="1"/>
</dbReference>
<feature type="domain" description="Kinesin motor" evidence="11">
    <location>
        <begin position="482"/>
        <end position="823"/>
    </location>
</feature>
<dbReference type="InterPro" id="IPR001715">
    <property type="entry name" value="CH_dom"/>
</dbReference>
<keyword evidence="2" id="KW-0493">Microtubule</keyword>
<dbReference type="AlphaFoldDB" id="A0A9C6WLL6"/>
<dbReference type="InterPro" id="IPR036872">
    <property type="entry name" value="CH_dom_sf"/>
</dbReference>
<reference evidence="12" key="1">
    <citation type="journal article" date="2016" name="Nat. Genet.">
        <title>The genome sequences of Arachis duranensis and Arachis ipaensis, the diploid ancestors of cultivated peanut.</title>
        <authorList>
            <person name="Bertioli D.J."/>
            <person name="Cannon S.B."/>
            <person name="Froenicke L."/>
            <person name="Huang G."/>
            <person name="Farmer A.D."/>
            <person name="Cannon E.K."/>
            <person name="Liu X."/>
            <person name="Gao D."/>
            <person name="Clevenger J."/>
            <person name="Dash S."/>
            <person name="Ren L."/>
            <person name="Moretzsohn M.C."/>
            <person name="Shirasawa K."/>
            <person name="Huang W."/>
            <person name="Vidigal B."/>
            <person name="Abernathy B."/>
            <person name="Chu Y."/>
            <person name="Niederhuth C.E."/>
            <person name="Umale P."/>
            <person name="Araujo A.C."/>
            <person name="Kozik A."/>
            <person name="Kim K.D."/>
            <person name="Burow M.D."/>
            <person name="Varshney R.K."/>
            <person name="Wang X."/>
            <person name="Zhang X."/>
            <person name="Barkley N."/>
            <person name="Guimaraes P.M."/>
            <person name="Isobe S."/>
            <person name="Guo B."/>
            <person name="Liao B."/>
            <person name="Stalker H.T."/>
            <person name="Schmitz R.J."/>
            <person name="Scheffler B.E."/>
            <person name="Leal-Bertioli S.C."/>
            <person name="Xun X."/>
            <person name="Jackson S.A."/>
            <person name="Michelmore R."/>
            <person name="Ozias-Akins P."/>
        </authorList>
    </citation>
    <scope>NUCLEOTIDE SEQUENCE [LARGE SCALE GENOMIC DNA]</scope>
    <source>
        <strain evidence="12">cv. V14167</strain>
    </source>
</reference>
<keyword evidence="6 7" id="KW-0505">Motor protein</keyword>
<keyword evidence="12" id="KW-1185">Reference proteome</keyword>
<sequence length="987" mass="110535">MGSPKPISTGIYKNGFIVSIHGEVEAKHRLLLVQWISTLLPSLNLPINITDDVLRACLRDGIVLCQILNKLRPGSVPVVSEFDHEENLKSFLKAMDGLGLPQFSISDLEKGSMKVVVDCLLSLRAKSLQNVFWDNNSSTTNSKVGSPHGITAPSVPFPPSSETTTKHHRSLSSPFLTESPTSLLHQGHKFHEGFEVFQGKEESYADLSPTKISEMVKSVSLDNAPTQSLLGVVNGILEETVEKRNGEMPYRVACLLRKVSQELERRMSAQAEHSRTQSNLFKVREEKYQSRIRVLEALATGNNIEEDEAEKFAVEENKPDDRDFERSMKKQEDKILEISALTEDLETSKKALELKCSRLEVEAMEAKAEIEQKTKAYEQQLEEWRNKCKELESSYVSKYNKWNMKKNQMLNVVNFQSSNLEKMKLSWESIKQDVMQEQKVYAEECNQLGVNLKSLAHAAENYQVVVAENRKLFNEIQELKGNIRVYCRIKPFTAGAKEKQSIIEHIGEDNLVVANPSKQGKDALRSFKFNKVFGPEATQGSIVYTQGFLLSSDVYADIQALTRSVLDGYNVCIFAYGQTGSGKTYTMTGPTGATSENLGVNYRALNDLFRLSTSRTSSIEYEIGVQMVEIYNEQVRDLLFECCFLDLHTLGILTHSQPEGLAVPDASMFHVNAPSDVIKLMDIGLKNRAISATAMNERSSRSHSVVTIHVRGKDLNSGFTLVGNLHLVDLAGSERVDRSEVTGDRLREAQHINKSLSAFGDVIFSLSQKSSHVPYRNSKLTQLLQASLGGHAKTLMFIQINSDVNSYSETMSTLKFAERVSGIELGAARSNKESKDVKELMEQVASLKNSVSKKDEEIERLQLLHFKQLQRPSTSRSPRDESLRRTKSSIGGDKTPRESWSYTDADFDERSNNNSDYGYGSESSKSSDKMDKPKTLQRSVQSMKKASVRVPSPTKTQRDPPKMSPAPGIRKSASIGHLRQPGSKRWQ</sequence>
<evidence type="ECO:0000256" key="9">
    <source>
        <dbReference type="SAM" id="MobiDB-lite"/>
    </source>
</evidence>
<accession>A0A9C6WLL6</accession>
<dbReference type="PANTHER" id="PTHR47972">
    <property type="entry name" value="KINESIN-LIKE PROTEIN KLP-3"/>
    <property type="match status" value="1"/>
</dbReference>
<keyword evidence="4 7" id="KW-0067">ATP-binding</keyword>
<keyword evidence="5 8" id="KW-0175">Coiled coil</keyword>
<organism evidence="12 13">
    <name type="scientific">Arachis duranensis</name>
    <name type="common">Wild peanut</name>
    <dbReference type="NCBI Taxonomy" id="130453"/>
    <lineage>
        <taxon>Eukaryota</taxon>
        <taxon>Viridiplantae</taxon>
        <taxon>Streptophyta</taxon>
        <taxon>Embryophyta</taxon>
        <taxon>Tracheophyta</taxon>
        <taxon>Spermatophyta</taxon>
        <taxon>Magnoliopsida</taxon>
        <taxon>eudicotyledons</taxon>
        <taxon>Gunneridae</taxon>
        <taxon>Pentapetalae</taxon>
        <taxon>rosids</taxon>
        <taxon>fabids</taxon>
        <taxon>Fabales</taxon>
        <taxon>Fabaceae</taxon>
        <taxon>Papilionoideae</taxon>
        <taxon>50 kb inversion clade</taxon>
        <taxon>dalbergioids sensu lato</taxon>
        <taxon>Dalbergieae</taxon>
        <taxon>Pterocarpus clade</taxon>
        <taxon>Arachis</taxon>
    </lineage>
</organism>
<evidence type="ECO:0000256" key="5">
    <source>
        <dbReference type="ARBA" id="ARBA00023054"/>
    </source>
</evidence>
<dbReference type="GO" id="GO:0003777">
    <property type="term" value="F:microtubule motor activity"/>
    <property type="evidence" value="ECO:0007669"/>
    <property type="project" value="InterPro"/>
</dbReference>
<feature type="compositionally biased region" description="Basic and acidic residues" evidence="9">
    <location>
        <begin position="925"/>
        <end position="934"/>
    </location>
</feature>
<dbReference type="InterPro" id="IPR001752">
    <property type="entry name" value="Kinesin_motor_dom"/>
</dbReference>
<name>A0A9C6WLL6_ARADU</name>
<feature type="region of interest" description="Disordered" evidence="9">
    <location>
        <begin position="869"/>
        <end position="987"/>
    </location>
</feature>
<dbReference type="GeneID" id="107478782"/>
<dbReference type="InterPro" id="IPR036961">
    <property type="entry name" value="Kinesin_motor_dom_sf"/>
</dbReference>
<dbReference type="GO" id="GO:0005524">
    <property type="term" value="F:ATP binding"/>
    <property type="evidence" value="ECO:0007669"/>
    <property type="project" value="UniProtKB-UniRule"/>
</dbReference>
<dbReference type="Gene3D" id="1.20.5.170">
    <property type="match status" value="1"/>
</dbReference>
<dbReference type="GO" id="GO:0007018">
    <property type="term" value="P:microtubule-based movement"/>
    <property type="evidence" value="ECO:0007669"/>
    <property type="project" value="InterPro"/>
</dbReference>
<dbReference type="RefSeq" id="XP_052114211.1">
    <property type="nucleotide sequence ID" value="XM_052258251.1"/>
</dbReference>
<feature type="binding site" evidence="7">
    <location>
        <begin position="577"/>
        <end position="584"/>
    </location>
    <ligand>
        <name>ATP</name>
        <dbReference type="ChEBI" id="CHEBI:30616"/>
    </ligand>
</feature>
<dbReference type="InterPro" id="IPR027640">
    <property type="entry name" value="Kinesin-like_fam"/>
</dbReference>
<reference evidence="13" key="2">
    <citation type="submission" date="2025-08" db="UniProtKB">
        <authorList>
            <consortium name="RefSeq"/>
        </authorList>
    </citation>
    <scope>IDENTIFICATION</scope>
    <source>
        <tissue evidence="13">Whole plant</tissue>
    </source>
</reference>
<evidence type="ECO:0000256" key="6">
    <source>
        <dbReference type="ARBA" id="ARBA00023175"/>
    </source>
</evidence>
<evidence type="ECO:0000256" key="8">
    <source>
        <dbReference type="SAM" id="Coils"/>
    </source>
</evidence>
<dbReference type="Proteomes" id="UP000515211">
    <property type="component" value="Chromosome 3"/>
</dbReference>
<evidence type="ECO:0000256" key="7">
    <source>
        <dbReference type="PROSITE-ProRule" id="PRU00283"/>
    </source>
</evidence>